<evidence type="ECO:0000313" key="2">
    <source>
        <dbReference type="EMBL" id="MBB2493441.1"/>
    </source>
</evidence>
<feature type="domain" description="Haemin-degrading HemS/ChuX" evidence="1">
    <location>
        <begin position="39"/>
        <end position="168"/>
    </location>
</feature>
<dbReference type="CDD" id="cd16830">
    <property type="entry name" value="HemS-like_N"/>
    <property type="match status" value="1"/>
</dbReference>
<name>A0A7W4QB03_9GAMM</name>
<sequence length="357" mass="39525">MNSLNSNTSANASALYQDWQRLRAEQSGLRARDAAAKLGVSEGELTASRLGVDAQRLRPEWAALLPALGELGYIMALTRNEHCVHERKGYYRDVSVMANGQMGLVVSADIDLRLFLGGWASVFAVAEDTARGTQRSIQVFDRQGVAVHKVFLTEDSELAAWEPLVERYRAEQQSGELDLQSLAERKAARADADVDAAALRADWAELKDTHHFFAMLKRHDVARTQALRLAGREWAEPLATAELPTLLEGAASGEVPIMVFVGNQHCIQIHSGPVNNLRWMDTWFNVLDPEFNLHLKTTGVTELWRVRKPSSDGVITSWEAYDADGELVVQLFGARKPGIPERTDWRALAETAVALAL</sequence>
<evidence type="ECO:0000259" key="1">
    <source>
        <dbReference type="Pfam" id="PF05171"/>
    </source>
</evidence>
<dbReference type="GO" id="GO:0006826">
    <property type="term" value="P:iron ion transport"/>
    <property type="evidence" value="ECO:0007669"/>
    <property type="project" value="InterPro"/>
</dbReference>
<dbReference type="InterPro" id="IPR053733">
    <property type="entry name" value="Heme_Transport_Util_sf"/>
</dbReference>
<dbReference type="AlphaFoldDB" id="A0A7W4QB03"/>
<proteinExistence type="predicted"/>
<protein>
    <submittedName>
        <fullName evidence="2">Hemin-degrading factor</fullName>
    </submittedName>
</protein>
<dbReference type="RefSeq" id="WP_183087028.1">
    <property type="nucleotide sequence ID" value="NZ_JACJUD010000001.1"/>
</dbReference>
<comment type="caution">
    <text evidence="2">The sequence shown here is derived from an EMBL/GenBank/DDBJ whole genome shotgun (WGS) entry which is preliminary data.</text>
</comment>
<keyword evidence="3" id="KW-1185">Reference proteome</keyword>
<gene>
    <name evidence="2" type="ORF">H3H51_00320</name>
</gene>
<evidence type="ECO:0000313" key="3">
    <source>
        <dbReference type="Proteomes" id="UP000542720"/>
    </source>
</evidence>
<reference evidence="2 3" key="1">
    <citation type="submission" date="2020-08" db="EMBL/GenBank/DDBJ databases">
        <authorList>
            <person name="Kim C.M."/>
        </authorList>
    </citation>
    <scope>NUCLEOTIDE SEQUENCE [LARGE SCALE GENOMIC DNA]</scope>
    <source>
        <strain evidence="2 3">UL070</strain>
    </source>
</reference>
<dbReference type="Pfam" id="PF05171">
    <property type="entry name" value="HemS"/>
    <property type="match status" value="2"/>
</dbReference>
<accession>A0A7W4QB03</accession>
<dbReference type="CDD" id="cd16831">
    <property type="entry name" value="HemS-like_C"/>
    <property type="match status" value="1"/>
</dbReference>
<dbReference type="SUPFAM" id="SSF144064">
    <property type="entry name" value="Heme iron utilization protein-like"/>
    <property type="match status" value="1"/>
</dbReference>
<dbReference type="EMBL" id="JACJUD010000001">
    <property type="protein sequence ID" value="MBB2493441.1"/>
    <property type="molecule type" value="Genomic_DNA"/>
</dbReference>
<dbReference type="InterPro" id="IPR007845">
    <property type="entry name" value="HemS/ChuX_dom"/>
</dbReference>
<feature type="domain" description="Haemin-degrading HemS/ChuX" evidence="1">
    <location>
        <begin position="221"/>
        <end position="350"/>
    </location>
</feature>
<dbReference type="Gene3D" id="3.40.1570.10">
    <property type="entry name" value="HemS/ChuS/ChuX like domains"/>
    <property type="match status" value="2"/>
</dbReference>
<dbReference type="Proteomes" id="UP000542720">
    <property type="component" value="Unassembled WGS sequence"/>
</dbReference>
<organism evidence="2 3">
    <name type="scientific">Aquipseudomonas ullengensis</name>
    <dbReference type="NCBI Taxonomy" id="2759166"/>
    <lineage>
        <taxon>Bacteria</taxon>
        <taxon>Pseudomonadati</taxon>
        <taxon>Pseudomonadota</taxon>
        <taxon>Gammaproteobacteria</taxon>
        <taxon>Pseudomonadales</taxon>
        <taxon>Pseudomonadaceae</taxon>
        <taxon>Aquipseudomonas</taxon>
    </lineage>
</organism>